<evidence type="ECO:0000256" key="3">
    <source>
        <dbReference type="ARBA" id="ARBA00022801"/>
    </source>
</evidence>
<evidence type="ECO:0000259" key="6">
    <source>
        <dbReference type="PROSITE" id="PS51462"/>
    </source>
</evidence>
<dbReference type="PROSITE" id="PS51462">
    <property type="entry name" value="NUDIX"/>
    <property type="match status" value="1"/>
</dbReference>
<dbReference type="GO" id="GO:0008413">
    <property type="term" value="F:8-oxo-7,8-dihydroguanosine triphosphate pyrophosphatase activity"/>
    <property type="evidence" value="ECO:0007669"/>
    <property type="project" value="TreeGrafter"/>
</dbReference>
<dbReference type="PRINTS" id="PR00502">
    <property type="entry name" value="NUDIXFAMILY"/>
</dbReference>
<organism evidence="7 8">
    <name type="scientific">Caldimicrobium thiodismutans</name>
    <dbReference type="NCBI Taxonomy" id="1653476"/>
    <lineage>
        <taxon>Bacteria</taxon>
        <taxon>Pseudomonadati</taxon>
        <taxon>Thermodesulfobacteriota</taxon>
        <taxon>Thermodesulfobacteria</taxon>
        <taxon>Thermodesulfobacteriales</taxon>
        <taxon>Thermodesulfobacteriaceae</taxon>
        <taxon>Caldimicrobium</taxon>
    </lineage>
</organism>
<dbReference type="InterPro" id="IPR020476">
    <property type="entry name" value="Nudix_hydrolase"/>
</dbReference>
<evidence type="ECO:0000313" key="7">
    <source>
        <dbReference type="EMBL" id="BAU23334.1"/>
    </source>
</evidence>
<sequence length="132" mass="15068">MKPLLKVVAGLICKEGKVFLVKRPKEKRDGGLFEFPGGKVEKGEELKEALKRELFEELGIKVKEVEFIASEREEKGEFTIEINLFLVKEYEGELLLKEAEEGGFYTIEEALNLALCPPDRRLIENLKTLRGN</sequence>
<name>A0A0U4N258_9BACT</name>
<evidence type="ECO:0000256" key="1">
    <source>
        <dbReference type="ARBA" id="ARBA00001946"/>
    </source>
</evidence>
<keyword evidence="4" id="KW-0460">Magnesium</keyword>
<dbReference type="RefSeq" id="WP_068514077.1">
    <property type="nucleotide sequence ID" value="NZ_AP014945.1"/>
</dbReference>
<evidence type="ECO:0000256" key="4">
    <source>
        <dbReference type="ARBA" id="ARBA00022842"/>
    </source>
</evidence>
<proteinExistence type="inferred from homology"/>
<dbReference type="GO" id="GO:0044716">
    <property type="term" value="F:8-oxo-GDP phosphatase activity"/>
    <property type="evidence" value="ECO:0007669"/>
    <property type="project" value="TreeGrafter"/>
</dbReference>
<dbReference type="CDD" id="cd03425">
    <property type="entry name" value="NUDIX_MutT_NudA_like"/>
    <property type="match status" value="1"/>
</dbReference>
<gene>
    <name evidence="7" type="ORF">THC_0949</name>
</gene>
<evidence type="ECO:0000313" key="8">
    <source>
        <dbReference type="Proteomes" id="UP000068196"/>
    </source>
</evidence>
<dbReference type="EMBL" id="AP014945">
    <property type="protein sequence ID" value="BAU23334.1"/>
    <property type="molecule type" value="Genomic_DNA"/>
</dbReference>
<dbReference type="GO" id="GO:0006281">
    <property type="term" value="P:DNA repair"/>
    <property type="evidence" value="ECO:0007669"/>
    <property type="project" value="InterPro"/>
</dbReference>
<accession>A0A0U4N258</accession>
<dbReference type="GO" id="GO:0044715">
    <property type="term" value="F:8-oxo-dGDP phosphatase activity"/>
    <property type="evidence" value="ECO:0007669"/>
    <property type="project" value="TreeGrafter"/>
</dbReference>
<keyword evidence="3 5" id="KW-0378">Hydrolase</keyword>
<reference evidence="8" key="2">
    <citation type="journal article" date="2016" name="Int. J. Syst. Evol. Microbiol.">
        <title>Caldimicrobium thiodismutans sp. nov., a sulfur-disproportionating bacterium isolated from a hot spring.</title>
        <authorList>
            <person name="Kojima H."/>
            <person name="Umezawa K."/>
            <person name="Fukui M."/>
        </authorList>
    </citation>
    <scope>NUCLEOTIDE SEQUENCE [LARGE SCALE GENOMIC DNA]</scope>
    <source>
        <strain evidence="8">TF1</strain>
    </source>
</reference>
<dbReference type="InterPro" id="IPR000086">
    <property type="entry name" value="NUDIX_hydrolase_dom"/>
</dbReference>
<keyword evidence="8" id="KW-1185">Reference proteome</keyword>
<reference evidence="7 8" key="1">
    <citation type="journal article" date="2016" name="Int. J. Syst. Evol. Microbiol.">
        <title>Caldimicrobium thiodismutans sp. nov., a sulfur-disproportionating bacterium isolated from a hot spring, and emended description of the genus Caldimicrobium.</title>
        <authorList>
            <person name="Kojima H."/>
            <person name="Umezawa K."/>
            <person name="Fukui M."/>
        </authorList>
    </citation>
    <scope>NUCLEOTIDE SEQUENCE [LARGE SCALE GENOMIC DNA]</scope>
    <source>
        <strain evidence="7 8">TF1</strain>
    </source>
</reference>
<dbReference type="Pfam" id="PF00293">
    <property type="entry name" value="NUDIX"/>
    <property type="match status" value="1"/>
</dbReference>
<dbReference type="OrthoDB" id="9810648at2"/>
<evidence type="ECO:0000256" key="2">
    <source>
        <dbReference type="ARBA" id="ARBA00005582"/>
    </source>
</evidence>
<dbReference type="InterPro" id="IPR020084">
    <property type="entry name" value="NUDIX_hydrolase_CS"/>
</dbReference>
<dbReference type="PANTHER" id="PTHR47707:SF2">
    <property type="entry name" value="CTP PYROPHOSPHOHYDROLASE"/>
    <property type="match status" value="1"/>
</dbReference>
<dbReference type="Proteomes" id="UP000068196">
    <property type="component" value="Chromosome"/>
</dbReference>
<protein>
    <submittedName>
        <fullName evidence="7">Pyrimidine (Deoxy)nucleoside triphosphate pyrophosphohydrolase</fullName>
    </submittedName>
</protein>
<dbReference type="PANTHER" id="PTHR47707">
    <property type="entry name" value="8-OXO-DGTP DIPHOSPHATASE"/>
    <property type="match status" value="1"/>
</dbReference>
<feature type="domain" description="Nudix hydrolase" evidence="6">
    <location>
        <begin position="3"/>
        <end position="127"/>
    </location>
</feature>
<dbReference type="PROSITE" id="PS00893">
    <property type="entry name" value="NUDIX_BOX"/>
    <property type="match status" value="1"/>
</dbReference>
<dbReference type="InterPro" id="IPR015797">
    <property type="entry name" value="NUDIX_hydrolase-like_dom_sf"/>
</dbReference>
<dbReference type="Gene3D" id="3.90.79.10">
    <property type="entry name" value="Nucleoside Triphosphate Pyrophosphohydrolase"/>
    <property type="match status" value="1"/>
</dbReference>
<dbReference type="InterPro" id="IPR047127">
    <property type="entry name" value="MutT-like"/>
</dbReference>
<dbReference type="KEGG" id="cthi:THC_0949"/>
<dbReference type="GO" id="GO:0035539">
    <property type="term" value="F:8-oxo-7,8-dihydrodeoxyguanosine triphosphate pyrophosphatase activity"/>
    <property type="evidence" value="ECO:0007669"/>
    <property type="project" value="TreeGrafter"/>
</dbReference>
<dbReference type="SUPFAM" id="SSF55811">
    <property type="entry name" value="Nudix"/>
    <property type="match status" value="1"/>
</dbReference>
<dbReference type="AlphaFoldDB" id="A0A0U4N258"/>
<dbReference type="STRING" id="1653476.THC_0949"/>
<evidence type="ECO:0000256" key="5">
    <source>
        <dbReference type="RuleBase" id="RU003476"/>
    </source>
</evidence>
<comment type="cofactor">
    <cofactor evidence="1">
        <name>Mg(2+)</name>
        <dbReference type="ChEBI" id="CHEBI:18420"/>
    </cofactor>
</comment>
<comment type="similarity">
    <text evidence="2 5">Belongs to the Nudix hydrolase family.</text>
</comment>